<organism evidence="3 4">
    <name type="scientific">Chitinophaga oryziterrae</name>
    <dbReference type="NCBI Taxonomy" id="1031224"/>
    <lineage>
        <taxon>Bacteria</taxon>
        <taxon>Pseudomonadati</taxon>
        <taxon>Bacteroidota</taxon>
        <taxon>Chitinophagia</taxon>
        <taxon>Chitinophagales</taxon>
        <taxon>Chitinophagaceae</taxon>
        <taxon>Chitinophaga</taxon>
    </lineage>
</organism>
<keyword evidence="2" id="KW-0963">Cytoplasm</keyword>
<comment type="subunit">
    <text evidence="2">Interacts with ribosomal protein uL14 (rplN).</text>
</comment>
<protein>
    <recommendedName>
        <fullName evidence="2">Ribosomal silencing factor RsfS</fullName>
    </recommendedName>
</protein>
<gene>
    <name evidence="2 3" type="primary">rsfS</name>
    <name evidence="3" type="ORF">GO495_18940</name>
</gene>
<keyword evidence="4" id="KW-1185">Reference proteome</keyword>
<comment type="subcellular location">
    <subcellularLocation>
        <location evidence="2">Cytoplasm</location>
    </subcellularLocation>
</comment>
<dbReference type="OrthoDB" id="9793681at2"/>
<dbReference type="InterPro" id="IPR004394">
    <property type="entry name" value="Iojap/RsfS/C7orf30"/>
</dbReference>
<proteinExistence type="inferred from homology"/>
<dbReference type="InterPro" id="IPR043519">
    <property type="entry name" value="NT_sf"/>
</dbReference>
<name>A0A6N8JBQ9_9BACT</name>
<dbReference type="SUPFAM" id="SSF81301">
    <property type="entry name" value="Nucleotidyltransferase"/>
    <property type="match status" value="1"/>
</dbReference>
<dbReference type="Proteomes" id="UP000468388">
    <property type="component" value="Unassembled WGS sequence"/>
</dbReference>
<dbReference type="Pfam" id="PF02410">
    <property type="entry name" value="RsfS"/>
    <property type="match status" value="1"/>
</dbReference>
<comment type="function">
    <text evidence="2">Functions as a ribosomal silencing factor. Interacts with ribosomal protein uL14 (rplN), blocking formation of intersubunit bridge B8. Prevents association of the 30S and 50S ribosomal subunits and the formation of functional ribosomes, thus repressing translation.</text>
</comment>
<keyword evidence="2" id="KW-0678">Repressor</keyword>
<dbReference type="PANTHER" id="PTHR21043">
    <property type="entry name" value="IOJAP SUPERFAMILY ORTHOLOG"/>
    <property type="match status" value="1"/>
</dbReference>
<keyword evidence="2" id="KW-0810">Translation regulation</keyword>
<evidence type="ECO:0000256" key="2">
    <source>
        <dbReference type="HAMAP-Rule" id="MF_01477"/>
    </source>
</evidence>
<dbReference type="GO" id="GO:0042256">
    <property type="term" value="P:cytosolic ribosome assembly"/>
    <property type="evidence" value="ECO:0007669"/>
    <property type="project" value="UniProtKB-UniRule"/>
</dbReference>
<sequence length="136" mass="15733">MAPLTVLSTRKKALTRLSRESEIFSIIIKAIQDKKGENIVSLDLRQIPEAVADFFVICEANSNTQVRAIADYVEHQIQEHLGEEPYKHEGFTAQQWILVDYVNVVVHVFQPETRQFYSLEDMWSDAGRMEHNENNL</sequence>
<accession>A0A6N8JBQ9</accession>
<evidence type="ECO:0000313" key="4">
    <source>
        <dbReference type="Proteomes" id="UP000468388"/>
    </source>
</evidence>
<evidence type="ECO:0000313" key="3">
    <source>
        <dbReference type="EMBL" id="MVT42677.1"/>
    </source>
</evidence>
<dbReference type="EMBL" id="WRXO01000005">
    <property type="protein sequence ID" value="MVT42677.1"/>
    <property type="molecule type" value="Genomic_DNA"/>
</dbReference>
<dbReference type="GO" id="GO:0090071">
    <property type="term" value="P:negative regulation of ribosome biogenesis"/>
    <property type="evidence" value="ECO:0007669"/>
    <property type="project" value="UniProtKB-UniRule"/>
</dbReference>
<dbReference type="PANTHER" id="PTHR21043:SF0">
    <property type="entry name" value="MITOCHONDRIAL ASSEMBLY OF RIBOSOMAL LARGE SUBUNIT PROTEIN 1"/>
    <property type="match status" value="1"/>
</dbReference>
<dbReference type="RefSeq" id="WP_157301289.1">
    <property type="nucleotide sequence ID" value="NZ_BAAAZB010000002.1"/>
</dbReference>
<dbReference type="GO" id="GO:0005737">
    <property type="term" value="C:cytoplasm"/>
    <property type="evidence" value="ECO:0007669"/>
    <property type="project" value="UniProtKB-SubCell"/>
</dbReference>
<comment type="caution">
    <text evidence="3">The sequence shown here is derived from an EMBL/GenBank/DDBJ whole genome shotgun (WGS) entry which is preliminary data.</text>
</comment>
<dbReference type="AlphaFoldDB" id="A0A6N8JBQ9"/>
<dbReference type="Gene3D" id="3.30.460.10">
    <property type="entry name" value="Beta Polymerase, domain 2"/>
    <property type="match status" value="1"/>
</dbReference>
<reference evidence="3 4" key="1">
    <citation type="submission" date="2019-12" db="EMBL/GenBank/DDBJ databases">
        <title>The draft genomic sequence of strain Chitinophaga oryziterrae JCM 16595.</title>
        <authorList>
            <person name="Zhang X."/>
        </authorList>
    </citation>
    <scope>NUCLEOTIDE SEQUENCE [LARGE SCALE GENOMIC DNA]</scope>
    <source>
        <strain evidence="3 4">JCM 16595</strain>
    </source>
</reference>
<dbReference type="GO" id="GO:0043023">
    <property type="term" value="F:ribosomal large subunit binding"/>
    <property type="evidence" value="ECO:0007669"/>
    <property type="project" value="TreeGrafter"/>
</dbReference>
<evidence type="ECO:0000256" key="1">
    <source>
        <dbReference type="ARBA" id="ARBA00010574"/>
    </source>
</evidence>
<dbReference type="HAMAP" id="MF_01477">
    <property type="entry name" value="Iojap_RsfS"/>
    <property type="match status" value="1"/>
</dbReference>
<comment type="similarity">
    <text evidence="1 2">Belongs to the Iojap/RsfS family.</text>
</comment>
<dbReference type="GO" id="GO:0017148">
    <property type="term" value="P:negative regulation of translation"/>
    <property type="evidence" value="ECO:0007669"/>
    <property type="project" value="UniProtKB-UniRule"/>
</dbReference>
<dbReference type="NCBIfam" id="TIGR00090">
    <property type="entry name" value="rsfS_iojap_ybeB"/>
    <property type="match status" value="1"/>
</dbReference>